<reference evidence="4" key="1">
    <citation type="submission" date="2009-10" db="EMBL/GenBank/DDBJ databases">
        <title>Diversity of trophic interactions inside an arsenic-rich microbial ecosystem.</title>
        <authorList>
            <person name="Bertin P.N."/>
            <person name="Heinrich-Salmeron A."/>
            <person name="Pelletier E."/>
            <person name="Goulhen-Chollet F."/>
            <person name="Arsene-Ploetze F."/>
            <person name="Gallien S."/>
            <person name="Calteau A."/>
            <person name="Vallenet D."/>
            <person name="Casiot C."/>
            <person name="Chane-Woon-Ming B."/>
            <person name="Giloteaux L."/>
            <person name="Barakat M."/>
            <person name="Bonnefoy V."/>
            <person name="Bruneel O."/>
            <person name="Chandler M."/>
            <person name="Cleiss J."/>
            <person name="Duran R."/>
            <person name="Elbaz-Poulichet F."/>
            <person name="Fonknechten N."/>
            <person name="Lauga B."/>
            <person name="Mornico D."/>
            <person name="Ortet P."/>
            <person name="Schaeffer C."/>
            <person name="Siguier P."/>
            <person name="Alexander Thil Smith A."/>
            <person name="Van Dorsselaer A."/>
            <person name="Weissenbach J."/>
            <person name="Medigue C."/>
            <person name="Le Paslier D."/>
        </authorList>
    </citation>
    <scope>NUCLEOTIDE SEQUENCE</scope>
</reference>
<dbReference type="PANTHER" id="PTHR43214">
    <property type="entry name" value="TWO-COMPONENT RESPONSE REGULATOR"/>
    <property type="match status" value="1"/>
</dbReference>
<dbReference type="AlphaFoldDB" id="E6PM49"/>
<evidence type="ECO:0000256" key="2">
    <source>
        <dbReference type="SAM" id="MobiDB-lite"/>
    </source>
</evidence>
<comment type="caution">
    <text evidence="4">The sequence shown here is derived from an EMBL/GenBank/DDBJ whole genome shotgun (WGS) entry which is preliminary data.</text>
</comment>
<dbReference type="GO" id="GO:0003677">
    <property type="term" value="F:DNA binding"/>
    <property type="evidence" value="ECO:0007669"/>
    <property type="project" value="UniProtKB-KW"/>
</dbReference>
<dbReference type="InterPro" id="IPR058245">
    <property type="entry name" value="NreC/VraR/RcsB-like_REC"/>
</dbReference>
<name>E6PM49_9ZZZZ</name>
<organism evidence="4">
    <name type="scientific">mine drainage metagenome</name>
    <dbReference type="NCBI Taxonomy" id="410659"/>
    <lineage>
        <taxon>unclassified sequences</taxon>
        <taxon>metagenomes</taxon>
        <taxon>ecological metagenomes</taxon>
    </lineage>
</organism>
<dbReference type="InterPro" id="IPR036388">
    <property type="entry name" value="WH-like_DNA-bd_sf"/>
</dbReference>
<dbReference type="PROSITE" id="PS50110">
    <property type="entry name" value="RESPONSE_REGULATORY"/>
    <property type="match status" value="1"/>
</dbReference>
<dbReference type="CDD" id="cd17535">
    <property type="entry name" value="REC_NarL-like"/>
    <property type="match status" value="1"/>
</dbReference>
<dbReference type="InterPro" id="IPR039420">
    <property type="entry name" value="WalR-like"/>
</dbReference>
<dbReference type="InterPro" id="IPR001789">
    <property type="entry name" value="Sig_transdc_resp-reg_receiver"/>
</dbReference>
<feature type="domain" description="Response regulatory" evidence="3">
    <location>
        <begin position="7"/>
        <end position="123"/>
    </location>
</feature>
<dbReference type="SUPFAM" id="SSF52172">
    <property type="entry name" value="CheY-like"/>
    <property type="match status" value="1"/>
</dbReference>
<dbReference type="PANTHER" id="PTHR43214:SF43">
    <property type="entry name" value="TWO-COMPONENT RESPONSE REGULATOR"/>
    <property type="match status" value="1"/>
</dbReference>
<protein>
    <submittedName>
        <fullName evidence="4">Putative two-component system response regulator CheY domain (Modular protein)</fullName>
    </submittedName>
</protein>
<dbReference type="SMART" id="SM00448">
    <property type="entry name" value="REC"/>
    <property type="match status" value="1"/>
</dbReference>
<dbReference type="Pfam" id="PF00072">
    <property type="entry name" value="Response_reg"/>
    <property type="match status" value="1"/>
</dbReference>
<feature type="region of interest" description="Disordered" evidence="2">
    <location>
        <begin position="148"/>
        <end position="184"/>
    </location>
</feature>
<keyword evidence="1" id="KW-0238">DNA-binding</keyword>
<dbReference type="GO" id="GO:0000160">
    <property type="term" value="P:phosphorelay signal transduction system"/>
    <property type="evidence" value="ECO:0007669"/>
    <property type="project" value="InterPro"/>
</dbReference>
<sequence>MPQAQRCTLIVEDLAESRTAMARLLSQVLPELPVCEASTRAQAESLIRSRTIELALIDFGLPDGSGLDVLRTLHAAQPQARAVVITMFDDDAHLFPALQAGAFGYVLKDRPEIELVAQLRRIQEGEPPLSSSVARRMLMHFAALKGQAGTSNASGTADGETKWGRRVTDAGGTPPAGPHDLTHHLSPQARARHGMVEEPEVIHTVADYVKQIYRKLDISSRAEAARRGLDRGRLREADLPQARHLLPRRSRAPRAAYRRCGSSHACAGLDSAKGLPAYEPAAYRRCGSSHACAGLDSAKGLPAYEPAAYRRCGLFVRITLHTTYAPIHLPPERR</sequence>
<accession>E6PM49</accession>
<dbReference type="EMBL" id="CABM01000017">
    <property type="protein sequence ID" value="CBH96001.1"/>
    <property type="molecule type" value="Genomic_DNA"/>
</dbReference>
<evidence type="ECO:0000259" key="3">
    <source>
        <dbReference type="PROSITE" id="PS50110"/>
    </source>
</evidence>
<feature type="compositionally biased region" description="Basic and acidic residues" evidence="2">
    <location>
        <begin position="159"/>
        <end position="168"/>
    </location>
</feature>
<dbReference type="InterPro" id="IPR011006">
    <property type="entry name" value="CheY-like_superfamily"/>
</dbReference>
<evidence type="ECO:0000313" key="4">
    <source>
        <dbReference type="EMBL" id="CBH96001.1"/>
    </source>
</evidence>
<dbReference type="Gene3D" id="3.40.50.2300">
    <property type="match status" value="1"/>
</dbReference>
<dbReference type="Gene3D" id="1.10.10.10">
    <property type="entry name" value="Winged helix-like DNA-binding domain superfamily/Winged helix DNA-binding domain"/>
    <property type="match status" value="1"/>
</dbReference>
<evidence type="ECO:0000256" key="1">
    <source>
        <dbReference type="ARBA" id="ARBA00023125"/>
    </source>
</evidence>
<proteinExistence type="predicted"/>
<gene>
    <name evidence="4" type="ORF">CARN2_0990</name>
</gene>